<name>A0A397GNB5_9GLOM</name>
<sequence>MIFCIKVVPTTVFLRSRLYLPFEYAQNAIKNVVDKLIQYTQINAFEKFRVTEWVPYDGIEGCELGTQNVALKKFDNNLQI</sequence>
<evidence type="ECO:0000313" key="1">
    <source>
        <dbReference type="EMBL" id="RHZ49470.1"/>
    </source>
</evidence>
<protein>
    <submittedName>
        <fullName evidence="1">Uncharacterized protein</fullName>
    </submittedName>
</protein>
<proteinExistence type="predicted"/>
<gene>
    <name evidence="1" type="ORF">Glove_520g4</name>
</gene>
<organism evidence="1 2">
    <name type="scientific">Diversispora epigaea</name>
    <dbReference type="NCBI Taxonomy" id="1348612"/>
    <lineage>
        <taxon>Eukaryota</taxon>
        <taxon>Fungi</taxon>
        <taxon>Fungi incertae sedis</taxon>
        <taxon>Mucoromycota</taxon>
        <taxon>Glomeromycotina</taxon>
        <taxon>Glomeromycetes</taxon>
        <taxon>Diversisporales</taxon>
        <taxon>Diversisporaceae</taxon>
        <taxon>Diversispora</taxon>
    </lineage>
</organism>
<evidence type="ECO:0000313" key="2">
    <source>
        <dbReference type="Proteomes" id="UP000266861"/>
    </source>
</evidence>
<reference evidence="1 2" key="1">
    <citation type="submission" date="2018-08" db="EMBL/GenBank/DDBJ databases">
        <title>Genome and evolution of the arbuscular mycorrhizal fungus Diversispora epigaea (formerly Glomus versiforme) and its bacterial endosymbionts.</title>
        <authorList>
            <person name="Sun X."/>
            <person name="Fei Z."/>
            <person name="Harrison M."/>
        </authorList>
    </citation>
    <scope>NUCLEOTIDE SEQUENCE [LARGE SCALE GENOMIC DNA]</scope>
    <source>
        <strain evidence="1 2">IT104</strain>
    </source>
</reference>
<dbReference type="AlphaFoldDB" id="A0A397GNB5"/>
<keyword evidence="2" id="KW-1185">Reference proteome</keyword>
<comment type="caution">
    <text evidence="1">The sequence shown here is derived from an EMBL/GenBank/DDBJ whole genome shotgun (WGS) entry which is preliminary data.</text>
</comment>
<dbReference type="Proteomes" id="UP000266861">
    <property type="component" value="Unassembled WGS sequence"/>
</dbReference>
<accession>A0A397GNB5</accession>
<dbReference type="EMBL" id="PQFF01000449">
    <property type="protein sequence ID" value="RHZ49470.1"/>
    <property type="molecule type" value="Genomic_DNA"/>
</dbReference>